<keyword evidence="1" id="KW-0808">Transferase</keyword>
<evidence type="ECO:0000313" key="1">
    <source>
        <dbReference type="EMBL" id="KAF0683004.1"/>
    </source>
</evidence>
<comment type="caution">
    <text evidence="1">The sequence shown here is derived from an EMBL/GenBank/DDBJ whole genome shotgun (WGS) entry which is preliminary data.</text>
</comment>
<dbReference type="PANTHER" id="PTHR33395:SF22">
    <property type="entry name" value="REVERSE TRANSCRIPTASE DOMAIN-CONTAINING PROTEIN"/>
    <property type="match status" value="1"/>
</dbReference>
<name>A0A6G0VIP4_APHCR</name>
<gene>
    <name evidence="1" type="ORF">FWK35_00038827</name>
</gene>
<feature type="non-terminal residue" evidence="1">
    <location>
        <position position="1"/>
    </location>
</feature>
<organism evidence="1 2">
    <name type="scientific">Aphis craccivora</name>
    <name type="common">Cowpea aphid</name>
    <dbReference type="NCBI Taxonomy" id="307492"/>
    <lineage>
        <taxon>Eukaryota</taxon>
        <taxon>Metazoa</taxon>
        <taxon>Ecdysozoa</taxon>
        <taxon>Arthropoda</taxon>
        <taxon>Hexapoda</taxon>
        <taxon>Insecta</taxon>
        <taxon>Pterygota</taxon>
        <taxon>Neoptera</taxon>
        <taxon>Paraneoptera</taxon>
        <taxon>Hemiptera</taxon>
        <taxon>Sternorrhyncha</taxon>
        <taxon>Aphidomorpha</taxon>
        <taxon>Aphidoidea</taxon>
        <taxon>Aphididae</taxon>
        <taxon>Aphidini</taxon>
        <taxon>Aphis</taxon>
        <taxon>Aphis</taxon>
    </lineage>
</organism>
<dbReference type="GO" id="GO:0007508">
    <property type="term" value="P:larval heart development"/>
    <property type="evidence" value="ECO:0007669"/>
    <property type="project" value="TreeGrafter"/>
</dbReference>
<protein>
    <submittedName>
        <fullName evidence="1">Reverse transcriptase domain-containing protein</fullName>
    </submittedName>
</protein>
<feature type="non-terminal residue" evidence="1">
    <location>
        <position position="357"/>
    </location>
</feature>
<dbReference type="PANTHER" id="PTHR33395">
    <property type="entry name" value="TRANSCRIPTASE, PUTATIVE-RELATED-RELATED"/>
    <property type="match status" value="1"/>
</dbReference>
<dbReference type="GO" id="GO:0031012">
    <property type="term" value="C:extracellular matrix"/>
    <property type="evidence" value="ECO:0007669"/>
    <property type="project" value="TreeGrafter"/>
</dbReference>
<dbReference type="Proteomes" id="UP000478052">
    <property type="component" value="Unassembled WGS sequence"/>
</dbReference>
<evidence type="ECO:0000313" key="2">
    <source>
        <dbReference type="Proteomes" id="UP000478052"/>
    </source>
</evidence>
<dbReference type="OrthoDB" id="6629632at2759"/>
<dbReference type="GO" id="GO:0061343">
    <property type="term" value="P:cell adhesion involved in heart morphogenesis"/>
    <property type="evidence" value="ECO:0007669"/>
    <property type="project" value="TreeGrafter"/>
</dbReference>
<keyword evidence="2" id="KW-1185">Reference proteome</keyword>
<accession>A0A6G0VIP4</accession>
<dbReference type="AlphaFoldDB" id="A0A6G0VIP4"/>
<reference evidence="1 2" key="1">
    <citation type="submission" date="2019-08" db="EMBL/GenBank/DDBJ databases">
        <title>Whole genome of Aphis craccivora.</title>
        <authorList>
            <person name="Voronova N.V."/>
            <person name="Shulinski R.S."/>
            <person name="Bandarenka Y.V."/>
            <person name="Zhorov D.G."/>
            <person name="Warner D."/>
        </authorList>
    </citation>
    <scope>NUCLEOTIDE SEQUENCE [LARGE SCALE GENOMIC DNA]</scope>
    <source>
        <strain evidence="1">180601</strain>
        <tissue evidence="1">Whole Body</tissue>
    </source>
</reference>
<keyword evidence="1" id="KW-0695">RNA-directed DNA polymerase</keyword>
<proteinExistence type="predicted"/>
<dbReference type="GO" id="GO:0003964">
    <property type="term" value="F:RNA-directed DNA polymerase activity"/>
    <property type="evidence" value="ECO:0007669"/>
    <property type="project" value="UniProtKB-KW"/>
</dbReference>
<sequence>EFFASNCFFQNNSNLKKHGSLLDLVFSNVDSLSVTESLDSLVPPDPYHPPLSNNFYNNIHVPGLNSTHSFFDFDNADYINIYNFISNFDWPSTLSALSVDSAFNTLYDAFHQSVLRFVPKRNFKQSTFPVWFTIELKQILFMKKKAHAKFKSTFNPDDYRHFSLLRAHYKYVSKKLYRDFVDRTELSINANPSNFWKFIKKQRYNSDIPKTLTLNGVSSFNEQDAADMFASYFKSVYSCEVVNDDVNDLKILSFDLPNNAYFTVDDVFHSLSTLSGAKNVGPDGLTGVFLFQLRFIIAYPLFLLFRRSLDEGIFPTILKFSSVTPVHKSDVKSDISNYRPISIQSHLSKLFESLVLN</sequence>
<dbReference type="EMBL" id="VUJU01017447">
    <property type="protein sequence ID" value="KAF0683004.1"/>
    <property type="molecule type" value="Genomic_DNA"/>
</dbReference>
<keyword evidence="1" id="KW-0548">Nucleotidyltransferase</keyword>